<dbReference type="Pfam" id="PF19300">
    <property type="entry name" value="BPD_transp_1_N"/>
    <property type="match status" value="1"/>
</dbReference>
<evidence type="ECO:0000259" key="9">
    <source>
        <dbReference type="PROSITE" id="PS50928"/>
    </source>
</evidence>
<keyword evidence="2 8" id="KW-0813">Transport</keyword>
<evidence type="ECO:0000256" key="1">
    <source>
        <dbReference type="ARBA" id="ARBA00004651"/>
    </source>
</evidence>
<dbReference type="CDD" id="cd06261">
    <property type="entry name" value="TM_PBP2"/>
    <property type="match status" value="1"/>
</dbReference>
<protein>
    <submittedName>
        <fullName evidence="10">ABC transporter, permease protein</fullName>
    </submittedName>
</protein>
<evidence type="ECO:0000256" key="5">
    <source>
        <dbReference type="ARBA" id="ARBA00022989"/>
    </source>
</evidence>
<comment type="caution">
    <text evidence="10">The sequence shown here is derived from an EMBL/GenBank/DDBJ whole genome shotgun (WGS) entry which is preliminary data.</text>
</comment>
<dbReference type="EMBL" id="JMSZ01000036">
    <property type="protein sequence ID" value="KDE38791.1"/>
    <property type="molecule type" value="Genomic_DNA"/>
</dbReference>
<keyword evidence="3" id="KW-1003">Cell membrane</keyword>
<feature type="transmembrane region" description="Helical" evidence="8">
    <location>
        <begin position="233"/>
        <end position="259"/>
    </location>
</feature>
<evidence type="ECO:0000256" key="6">
    <source>
        <dbReference type="ARBA" id="ARBA00023136"/>
    </source>
</evidence>
<keyword evidence="11" id="KW-1185">Reference proteome</keyword>
<dbReference type="STRING" id="267850.ADINL_2692"/>
<evidence type="ECO:0000256" key="3">
    <source>
        <dbReference type="ARBA" id="ARBA00022475"/>
    </source>
</evidence>
<dbReference type="PATRIC" id="fig|267850.7.peg.2645"/>
<evidence type="ECO:0000313" key="11">
    <source>
        <dbReference type="Proteomes" id="UP000027318"/>
    </source>
</evidence>
<proteinExistence type="inferred from homology"/>
<dbReference type="Proteomes" id="UP000027318">
    <property type="component" value="Unassembled WGS sequence"/>
</dbReference>
<dbReference type="Pfam" id="PF00528">
    <property type="entry name" value="BPD_transp_1"/>
    <property type="match status" value="1"/>
</dbReference>
<reference evidence="10 11" key="1">
    <citation type="journal article" date="2005" name="Int. J. Syst. Evol. Microbiol.">
        <title>Nitrincola lacisaponensis gen. nov., sp. nov., a novel alkaliphilic bacterium isolated from an alkaline, saline lake.</title>
        <authorList>
            <person name="Dimitriu P.A."/>
            <person name="Shukla S.K."/>
            <person name="Conradt J."/>
            <person name="Marquez M.C."/>
            <person name="Ventosa A."/>
            <person name="Maglia A."/>
            <person name="Peyton B.M."/>
            <person name="Pinkart H.C."/>
            <person name="Mormile M.R."/>
        </authorList>
    </citation>
    <scope>NUCLEOTIDE SEQUENCE [LARGE SCALE GENOMIC DNA]</scope>
    <source>
        <strain evidence="10 11">4CA</strain>
    </source>
</reference>
<keyword evidence="6 8" id="KW-0472">Membrane</keyword>
<evidence type="ECO:0000256" key="4">
    <source>
        <dbReference type="ARBA" id="ARBA00022692"/>
    </source>
</evidence>
<comment type="subcellular location">
    <subcellularLocation>
        <location evidence="1 8">Cell membrane</location>
        <topology evidence="1 8">Multi-pass membrane protein</topology>
    </subcellularLocation>
</comment>
<gene>
    <name evidence="10" type="ORF">ADINL_2692</name>
</gene>
<keyword evidence="4 8" id="KW-0812">Transmembrane</keyword>
<evidence type="ECO:0000256" key="2">
    <source>
        <dbReference type="ARBA" id="ARBA00022448"/>
    </source>
</evidence>
<dbReference type="InterPro" id="IPR035906">
    <property type="entry name" value="MetI-like_sf"/>
</dbReference>
<feature type="transmembrane region" description="Helical" evidence="8">
    <location>
        <begin position="7"/>
        <end position="28"/>
    </location>
</feature>
<feature type="domain" description="ABC transmembrane type-1" evidence="9">
    <location>
        <begin position="101"/>
        <end position="298"/>
    </location>
</feature>
<dbReference type="Gene3D" id="1.10.3720.10">
    <property type="entry name" value="MetI-like"/>
    <property type="match status" value="1"/>
</dbReference>
<feature type="transmembrane region" description="Helical" evidence="8">
    <location>
        <begin position="107"/>
        <end position="128"/>
    </location>
</feature>
<organism evidence="10 11">
    <name type="scientific">Nitrincola lacisaponensis</name>
    <dbReference type="NCBI Taxonomy" id="267850"/>
    <lineage>
        <taxon>Bacteria</taxon>
        <taxon>Pseudomonadati</taxon>
        <taxon>Pseudomonadota</taxon>
        <taxon>Gammaproteobacteria</taxon>
        <taxon>Oceanospirillales</taxon>
        <taxon>Oceanospirillaceae</taxon>
        <taxon>Nitrincola</taxon>
    </lineage>
</organism>
<dbReference type="InterPro" id="IPR045621">
    <property type="entry name" value="BPD_transp_1_N"/>
</dbReference>
<dbReference type="InterPro" id="IPR000515">
    <property type="entry name" value="MetI-like"/>
</dbReference>
<dbReference type="PANTHER" id="PTHR43163:SF6">
    <property type="entry name" value="DIPEPTIDE TRANSPORT SYSTEM PERMEASE PROTEIN DPPB-RELATED"/>
    <property type="match status" value="1"/>
</dbReference>
<dbReference type="GO" id="GO:0071916">
    <property type="term" value="F:dipeptide transmembrane transporter activity"/>
    <property type="evidence" value="ECO:0007669"/>
    <property type="project" value="TreeGrafter"/>
</dbReference>
<keyword evidence="5 8" id="KW-1133">Transmembrane helix</keyword>
<dbReference type="PANTHER" id="PTHR43163">
    <property type="entry name" value="DIPEPTIDE TRANSPORT SYSTEM PERMEASE PROTEIN DPPB-RELATED"/>
    <property type="match status" value="1"/>
</dbReference>
<dbReference type="RefSeq" id="WP_338036399.1">
    <property type="nucleotide sequence ID" value="NZ_JMSZ01000036.1"/>
</dbReference>
<accession>A0A063Y1Z6</accession>
<dbReference type="AlphaFoldDB" id="A0A063Y1Z6"/>
<feature type="transmembrane region" description="Helical" evidence="8">
    <location>
        <begin position="149"/>
        <end position="167"/>
    </location>
</feature>
<dbReference type="GO" id="GO:0005886">
    <property type="term" value="C:plasma membrane"/>
    <property type="evidence" value="ECO:0007669"/>
    <property type="project" value="UniProtKB-SubCell"/>
</dbReference>
<evidence type="ECO:0000313" key="10">
    <source>
        <dbReference type="EMBL" id="KDE38791.1"/>
    </source>
</evidence>
<feature type="transmembrane region" description="Helical" evidence="8">
    <location>
        <begin position="179"/>
        <end position="198"/>
    </location>
</feature>
<sequence length="312" mass="34250">MIQRILINRLLQAVMVAWGVGSLSFVLMRSLPGDMAYRVAAGRYGQDNVSAEAAEWVRQELALDLPAWQAYLHWLLDMLRLDLGVSLISGAPVIDEIKHQLGHSIELAVMAILLAALMAFPLGILSGLRARGWLDRSLLLLSSLLRAQPVFVIGLMLILAFAVYWPLFPVAGFGQGNDWVLPAFSLALALAAVSSRVVRDSTLAVIHSPYYQFARVKGLSEWQTFRQHGLRNLSVPVVAFMGIQLVGLIEGIVMIESLFSWPGIGHGLAHAIFSRDVPMIQGTALMMGLLFVALNTLVDLACYKIDPRGRPE</sequence>
<evidence type="ECO:0000256" key="7">
    <source>
        <dbReference type="ARBA" id="ARBA00024202"/>
    </source>
</evidence>
<comment type="similarity">
    <text evidence="7">Belongs to the binding-protein-dependent transport system permease family. OppBC subfamily.</text>
</comment>
<feature type="transmembrane region" description="Helical" evidence="8">
    <location>
        <begin position="279"/>
        <end position="303"/>
    </location>
</feature>
<dbReference type="SUPFAM" id="SSF161098">
    <property type="entry name" value="MetI-like"/>
    <property type="match status" value="1"/>
</dbReference>
<name>A0A063Y1Z6_9GAMM</name>
<dbReference type="PROSITE" id="PS50928">
    <property type="entry name" value="ABC_TM1"/>
    <property type="match status" value="1"/>
</dbReference>
<evidence type="ECO:0000256" key="8">
    <source>
        <dbReference type="RuleBase" id="RU363032"/>
    </source>
</evidence>